<comment type="caution">
    <text evidence="1">The sequence shown here is derived from an EMBL/GenBank/DDBJ whole genome shotgun (WGS) entry which is preliminary data.</text>
</comment>
<dbReference type="Proteomes" id="UP000768646">
    <property type="component" value="Unassembled WGS sequence"/>
</dbReference>
<reference evidence="1 2" key="1">
    <citation type="journal article" date="2021" name="Commun. Biol.">
        <title>Genomic insights into the host specific adaptation of the Pneumocystis genus.</title>
        <authorList>
            <person name="Cisse O.H."/>
            <person name="Ma L."/>
            <person name="Dekker J.P."/>
            <person name="Khil P.P."/>
            <person name="Youn J.-H."/>
            <person name="Brenchley J.M."/>
            <person name="Blair R."/>
            <person name="Pahar B."/>
            <person name="Chabe M."/>
            <person name="Van Rompay K.K.A."/>
            <person name="Keesler R."/>
            <person name="Sukura A."/>
            <person name="Hirsch V."/>
            <person name="Kutty G."/>
            <person name="Liu Y."/>
            <person name="Peng L."/>
            <person name="Chen J."/>
            <person name="Song J."/>
            <person name="Weissenbacher-Lang C."/>
            <person name="Xu J."/>
            <person name="Upham N.S."/>
            <person name="Stajich J.E."/>
            <person name="Cuomo C.A."/>
            <person name="Cushion M.T."/>
            <person name="Kovacs J.A."/>
        </authorList>
    </citation>
    <scope>NUCLEOTIDE SEQUENCE [LARGE SCALE GENOMIC DNA]</scope>
    <source>
        <strain evidence="1 2">RABM</strain>
    </source>
</reference>
<dbReference type="EMBL" id="JABTEG010000011">
    <property type="protein sequence ID" value="KAG4304156.1"/>
    <property type="molecule type" value="Genomic_DNA"/>
</dbReference>
<proteinExistence type="predicted"/>
<gene>
    <name evidence="1" type="ORF">PORY_002520</name>
</gene>
<protein>
    <submittedName>
        <fullName evidence="1">Uncharacterized protein</fullName>
    </submittedName>
</protein>
<name>A0ACB7C900_9ASCO</name>
<organism evidence="1 2">
    <name type="scientific">Pneumocystis oryctolagi</name>
    <dbReference type="NCBI Taxonomy" id="42067"/>
    <lineage>
        <taxon>Eukaryota</taxon>
        <taxon>Fungi</taxon>
        <taxon>Dikarya</taxon>
        <taxon>Ascomycota</taxon>
        <taxon>Taphrinomycotina</taxon>
        <taxon>Pneumocystomycetes</taxon>
        <taxon>Pneumocystaceae</taxon>
        <taxon>Pneumocystis</taxon>
    </lineage>
</organism>
<evidence type="ECO:0000313" key="1">
    <source>
        <dbReference type="EMBL" id="KAG4304156.1"/>
    </source>
</evidence>
<sequence>MQVGEVITTVPSKRVDSKQKQRLNKAETAIGFNMETVSYKNIRFSVWDLGGQTSIRPYWRCYYTGTRAIIYVIDSTDTPRLSATAKELHAIMQENELLDIDLLIFANKQDCPNALTAAEISEKLDLTEMRERNWTVISTSAVTGEGLIEGLDWLVNAIKSRANTS</sequence>
<evidence type="ECO:0000313" key="2">
    <source>
        <dbReference type="Proteomes" id="UP000768646"/>
    </source>
</evidence>
<keyword evidence="2" id="KW-1185">Reference proteome</keyword>
<accession>A0ACB7C900</accession>